<dbReference type="Proteomes" id="UP001139104">
    <property type="component" value="Unassembled WGS sequence"/>
</dbReference>
<gene>
    <name evidence="5" type="ORF">K2U94_20375</name>
</gene>
<dbReference type="Pfam" id="PF13419">
    <property type="entry name" value="HAD_2"/>
    <property type="match status" value="1"/>
</dbReference>
<comment type="catalytic activity">
    <reaction evidence="1">
        <text>2-phosphoglycolate + H2O = glycolate + phosphate</text>
        <dbReference type="Rhea" id="RHEA:14369"/>
        <dbReference type="ChEBI" id="CHEBI:15377"/>
        <dbReference type="ChEBI" id="CHEBI:29805"/>
        <dbReference type="ChEBI" id="CHEBI:43474"/>
        <dbReference type="ChEBI" id="CHEBI:58033"/>
        <dbReference type="EC" id="3.1.3.18"/>
    </reaction>
</comment>
<comment type="pathway">
    <text evidence="2">Organic acid metabolism; glycolate biosynthesis; glycolate from 2-phosphoglycolate: step 1/1.</text>
</comment>
<evidence type="ECO:0000313" key="6">
    <source>
        <dbReference type="Proteomes" id="UP001139104"/>
    </source>
</evidence>
<dbReference type="InterPro" id="IPR023198">
    <property type="entry name" value="PGP-like_dom2"/>
</dbReference>
<evidence type="ECO:0000256" key="2">
    <source>
        <dbReference type="ARBA" id="ARBA00004818"/>
    </source>
</evidence>
<dbReference type="PANTHER" id="PTHR43434:SF1">
    <property type="entry name" value="PHOSPHOGLYCOLATE PHOSPHATASE"/>
    <property type="match status" value="1"/>
</dbReference>
<evidence type="ECO:0000256" key="4">
    <source>
        <dbReference type="ARBA" id="ARBA00013078"/>
    </source>
</evidence>
<reference evidence="5" key="1">
    <citation type="journal article" date="2022" name="ISME J.">
        <title>Identification of active gaseous-alkane degraders at natural gas seeps.</title>
        <authorList>
            <person name="Farhan Ul Haque M."/>
            <person name="Hernandez M."/>
            <person name="Crombie A.T."/>
            <person name="Murrell J.C."/>
        </authorList>
    </citation>
    <scope>NUCLEOTIDE SEQUENCE</scope>
    <source>
        <strain evidence="5">PC2</strain>
    </source>
</reference>
<dbReference type="SFLD" id="SFLDS00003">
    <property type="entry name" value="Haloacid_Dehalogenase"/>
    <property type="match status" value="1"/>
</dbReference>
<dbReference type="Gene3D" id="1.10.150.240">
    <property type="entry name" value="Putative phosphatase, domain 2"/>
    <property type="match status" value="1"/>
</dbReference>
<protein>
    <recommendedName>
        <fullName evidence="4">phosphoglycolate phosphatase</fullName>
        <ecNumber evidence="4">3.1.3.18</ecNumber>
    </recommendedName>
</protein>
<accession>A0ABS9ZBY4</accession>
<comment type="caution">
    <text evidence="5">The sequence shown here is derived from an EMBL/GenBank/DDBJ whole genome shotgun (WGS) entry which is preliminary data.</text>
</comment>
<dbReference type="InterPro" id="IPR050155">
    <property type="entry name" value="HAD-like_hydrolase_sf"/>
</dbReference>
<dbReference type="InterPro" id="IPR041492">
    <property type="entry name" value="HAD_2"/>
</dbReference>
<dbReference type="RefSeq" id="WP_243069101.1">
    <property type="nucleotide sequence ID" value="NZ_JAIVFP010000004.1"/>
</dbReference>
<dbReference type="EC" id="3.1.3.18" evidence="4"/>
<keyword evidence="6" id="KW-1185">Reference proteome</keyword>
<organism evidence="5 6">
    <name type="scientific">Candidatus Rhodoblastus alkanivorans</name>
    <dbReference type="NCBI Taxonomy" id="2954117"/>
    <lineage>
        <taxon>Bacteria</taxon>
        <taxon>Pseudomonadati</taxon>
        <taxon>Pseudomonadota</taxon>
        <taxon>Alphaproteobacteria</taxon>
        <taxon>Hyphomicrobiales</taxon>
        <taxon>Rhodoblastaceae</taxon>
        <taxon>Rhodoblastus</taxon>
    </lineage>
</organism>
<dbReference type="Gene3D" id="3.40.50.1000">
    <property type="entry name" value="HAD superfamily/HAD-like"/>
    <property type="match status" value="1"/>
</dbReference>
<dbReference type="InterPro" id="IPR036412">
    <property type="entry name" value="HAD-like_sf"/>
</dbReference>
<proteinExistence type="inferred from homology"/>
<name>A0ABS9ZBY4_9HYPH</name>
<evidence type="ECO:0000256" key="1">
    <source>
        <dbReference type="ARBA" id="ARBA00000830"/>
    </source>
</evidence>
<evidence type="ECO:0000313" key="5">
    <source>
        <dbReference type="EMBL" id="MCI4685084.1"/>
    </source>
</evidence>
<dbReference type="PANTHER" id="PTHR43434">
    <property type="entry name" value="PHOSPHOGLYCOLATE PHOSPHATASE"/>
    <property type="match status" value="1"/>
</dbReference>
<dbReference type="InterPro" id="IPR023214">
    <property type="entry name" value="HAD_sf"/>
</dbReference>
<comment type="similarity">
    <text evidence="3">Belongs to the HAD-like hydrolase superfamily. CbbY/CbbZ/Gph/YieH family.</text>
</comment>
<dbReference type="SFLD" id="SFLDG01129">
    <property type="entry name" value="C1.5:_HAD__Beta-PGM__Phosphata"/>
    <property type="match status" value="1"/>
</dbReference>
<dbReference type="EMBL" id="JAIVFP010000004">
    <property type="protein sequence ID" value="MCI4685084.1"/>
    <property type="molecule type" value="Genomic_DNA"/>
</dbReference>
<dbReference type="GO" id="GO:0016787">
    <property type="term" value="F:hydrolase activity"/>
    <property type="evidence" value="ECO:0007669"/>
    <property type="project" value="UniProtKB-KW"/>
</dbReference>
<dbReference type="SUPFAM" id="SSF56784">
    <property type="entry name" value="HAD-like"/>
    <property type="match status" value="1"/>
</dbReference>
<evidence type="ECO:0000256" key="3">
    <source>
        <dbReference type="ARBA" id="ARBA00006171"/>
    </source>
</evidence>
<sequence>MSNRYRLLIADFDGTLVETLDDVAWCMKRTFEANGFSAPDRDAVRATTGLSLEDSLRRLCAGPLSSQELSLSVQTYRTFYKTEQGRRSRLFPGVRKTLKEINQRGVDVVIVSNKGVDAIRAALSKFDLEELIAKPFGADVTRHRKPHPALYHEEIKPLFPDVQDHEVLVVGDTGVDLEFAWNAGVAACWASYGYGGLEERWPLERQFILREFADLLEIMA</sequence>
<keyword evidence="5" id="KW-0378">Hydrolase</keyword>